<feature type="coiled-coil region" evidence="1">
    <location>
        <begin position="345"/>
        <end position="372"/>
    </location>
</feature>
<protein>
    <submittedName>
        <fullName evidence="3">Uncharacterized protein</fullName>
    </submittedName>
</protein>
<reference evidence="3 4" key="1">
    <citation type="journal article" date="2020" name="BMC Genomics">
        <title>Intraspecific diversification of the crop wild relative Brassica cretica Lam. using demographic model selection.</title>
        <authorList>
            <person name="Kioukis A."/>
            <person name="Michalopoulou V.A."/>
            <person name="Briers L."/>
            <person name="Pirintsos S."/>
            <person name="Studholme D.J."/>
            <person name="Pavlidis P."/>
            <person name="Sarris P.F."/>
        </authorList>
    </citation>
    <scope>NUCLEOTIDE SEQUENCE [LARGE SCALE GENOMIC DNA]</scope>
    <source>
        <strain evidence="4">cv. PFS-1207/04</strain>
    </source>
</reference>
<dbReference type="PANTHER" id="PTHR31099">
    <property type="entry name" value="OS06G0165300 PROTEIN"/>
    <property type="match status" value="1"/>
</dbReference>
<evidence type="ECO:0000313" key="4">
    <source>
        <dbReference type="Proteomes" id="UP000266723"/>
    </source>
</evidence>
<feature type="region of interest" description="Disordered" evidence="2">
    <location>
        <begin position="1"/>
        <end position="28"/>
    </location>
</feature>
<evidence type="ECO:0000313" key="3">
    <source>
        <dbReference type="EMBL" id="KAF3606729.1"/>
    </source>
</evidence>
<keyword evidence="4" id="KW-1185">Reference proteome</keyword>
<name>A0ABQ7ET36_BRACR</name>
<sequence>MTNRAGSRRRVDSPVSRSDSSLDPGMGSEYDLAAPLPYAYASPPSIGPASSVSEDDLVEWRRKYSFSSSTILRIPAPEERASSFIPGQIAIYEAFFDIGFRGVIPALVASLCDFFKISPSQLNPPSWRLLVAIQNLGDLENLSFGINEVLFSYHLAPLNGNEGRLHLRPRSGLPIMEELQKGDRKGSAFSKKWQERYIFVMLSGHSYHWNFIAGTHPVLPEGEDTVVRARQLPLDRRQVPFLLSDSNMSGNTSNDPFAAYQEAAKVMSAKKGSASRTVSGGDLVITVSRRAATVKIEPSALVFPQDGTILSSGEPSEAVQVLQGGLLRTISQLFHFGERLSIESSLVSQEELDDLKRQVSEEKAQRVAHEMEICDLKDKLKDIERTAEIASADTLSIGKKNQELEEAIETLRLEVVMAVNGARVTTRWELMREWLQKKNLHLLTACLSFVFGIFRFVDDIRVASVISNNLSEDLGRKGSRCHDRRRTFGSGRLSFLGTLGPCNDHTSWVSYDWISSGDPGVSWRILISLEPGGRFLGNPWVLDPEVLSWTHDPGIKVLKGPQSATLGEATLSTCWGIAFYRWKAGHYRVPVLHVAFCRKPLSDLEDAGVGENPDPFLPYVSYPFCFFVVVPLVIKGWPGSKESSDKSSRRIVTQRPNACSARSLRSNRVRAKAQSLHSDQIPIPLGRYVATELEPELGRYVATELEPELGRYVATELEPELGRYVATELKPKFGRYVATELYRNVDTTSLYAFSSTLRCYLPNTVANPSHVPRHF</sequence>
<accession>A0ABQ7ET36</accession>
<organism evidence="3 4">
    <name type="scientific">Brassica cretica</name>
    <name type="common">Mustard</name>
    <dbReference type="NCBI Taxonomy" id="69181"/>
    <lineage>
        <taxon>Eukaryota</taxon>
        <taxon>Viridiplantae</taxon>
        <taxon>Streptophyta</taxon>
        <taxon>Embryophyta</taxon>
        <taxon>Tracheophyta</taxon>
        <taxon>Spermatophyta</taxon>
        <taxon>Magnoliopsida</taxon>
        <taxon>eudicotyledons</taxon>
        <taxon>Gunneridae</taxon>
        <taxon>Pentapetalae</taxon>
        <taxon>rosids</taxon>
        <taxon>malvids</taxon>
        <taxon>Brassicales</taxon>
        <taxon>Brassicaceae</taxon>
        <taxon>Brassiceae</taxon>
        <taxon>Brassica</taxon>
    </lineage>
</organism>
<evidence type="ECO:0000256" key="2">
    <source>
        <dbReference type="SAM" id="MobiDB-lite"/>
    </source>
</evidence>
<keyword evidence="1" id="KW-0175">Coiled coil</keyword>
<dbReference type="EMBL" id="QGKV02000297">
    <property type="protein sequence ID" value="KAF3606729.1"/>
    <property type="molecule type" value="Genomic_DNA"/>
</dbReference>
<dbReference type="Proteomes" id="UP000266723">
    <property type="component" value="Unassembled WGS sequence"/>
</dbReference>
<dbReference type="PANTHER" id="PTHR31099:SF49">
    <property type="entry name" value="MYOSIN HEAVY CHAIN-LIKE PROTEIN"/>
    <property type="match status" value="1"/>
</dbReference>
<evidence type="ECO:0000256" key="1">
    <source>
        <dbReference type="SAM" id="Coils"/>
    </source>
</evidence>
<proteinExistence type="predicted"/>
<comment type="caution">
    <text evidence="3">The sequence shown here is derived from an EMBL/GenBank/DDBJ whole genome shotgun (WGS) entry which is preliminary data.</text>
</comment>
<gene>
    <name evidence="3" type="ORF">DY000_02050134</name>
</gene>